<accession>W2V322</accession>
<dbReference type="Proteomes" id="UP000018951">
    <property type="component" value="Unassembled WGS sequence"/>
</dbReference>
<proteinExistence type="predicted"/>
<name>W2V322_9RICK</name>
<comment type="caution">
    <text evidence="1">The sequence shown here is derived from an EMBL/GenBank/DDBJ whole genome shotgun (WGS) entry which is preliminary data.</text>
</comment>
<keyword evidence="2" id="KW-1185">Reference proteome</keyword>
<reference evidence="1 2" key="1">
    <citation type="journal article" date="2013" name="PLoS ONE">
        <title>Bacterial endosymbiosis in a chordate host: long-term co-evolution and conservation of secondary metabolism.</title>
        <authorList>
            <person name="Kwan J.C."/>
            <person name="Schmidt E.W."/>
        </authorList>
    </citation>
    <scope>NUCLEOTIDE SEQUENCE [LARGE SCALE GENOMIC DNA]</scope>
    <source>
        <strain evidence="2">L6</strain>
    </source>
</reference>
<organism evidence="1 2">
    <name type="scientific">Candidatus Xenolissoclinum pacificiensis L6</name>
    <dbReference type="NCBI Taxonomy" id="1401685"/>
    <lineage>
        <taxon>Bacteria</taxon>
        <taxon>Pseudomonadati</taxon>
        <taxon>Pseudomonadota</taxon>
        <taxon>Alphaproteobacteria</taxon>
        <taxon>Rickettsiales</taxon>
        <taxon>Anaplasmataceae</taxon>
        <taxon>Candidatus Xenolissoclinum</taxon>
    </lineage>
</organism>
<dbReference type="EMBL" id="AXCJ01000001">
    <property type="protein sequence ID" value="ETO91853.1"/>
    <property type="molecule type" value="Genomic_DNA"/>
</dbReference>
<evidence type="ECO:0000313" key="2">
    <source>
        <dbReference type="Proteomes" id="UP000018951"/>
    </source>
</evidence>
<sequence>MQGKNSFKEIILRIKDLVRASREENSQQNIDMEKEIVQVQKVRESQTITLPNVETLIKCIEYNRIDNTFSLNVQIDAQLLSSNKQLEKKHQQASNSTEEVSYIPTKYQLVAIDKYLSLIQTSSSVPVISSQKLLTTLENKNSKMLQFYDDYKLIGDNKDLLIDYSKKFDEYQQIINLYSETATNIKKKISDLQREGKNEYYSIIIPIAKKVVQVHEEFIRKYENILDNKVIGTVSILLEKLDKEGVIQKDHNITEGSLFVKEHQEYCDNFIENAEKLTMEFESKIPEKVSDFTIPDYLLNARYSEGDMYDILKEAGKKIAHHVLKVFIVVVIIRERDCQRQYQMKKKINKIINLCLWKN</sequence>
<protein>
    <submittedName>
        <fullName evidence="1">Uncharacterized protein</fullName>
    </submittedName>
</protein>
<gene>
    <name evidence="1" type="ORF">P857_1031</name>
</gene>
<dbReference type="AlphaFoldDB" id="W2V322"/>
<evidence type="ECO:0000313" key="1">
    <source>
        <dbReference type="EMBL" id="ETO91853.1"/>
    </source>
</evidence>